<dbReference type="InterPro" id="IPR016181">
    <property type="entry name" value="Acyl_CoA_acyltransferase"/>
</dbReference>
<dbReference type="GO" id="GO:0016747">
    <property type="term" value="F:acyltransferase activity, transferring groups other than amino-acyl groups"/>
    <property type="evidence" value="ECO:0007669"/>
    <property type="project" value="InterPro"/>
</dbReference>
<dbReference type="AlphaFoldDB" id="C9KQG2"/>
<dbReference type="EMBL" id="ABWK02000023">
    <property type="protein sequence ID" value="EEX67953.1"/>
    <property type="molecule type" value="Genomic_DNA"/>
</dbReference>
<dbReference type="CDD" id="cd04301">
    <property type="entry name" value="NAT_SF"/>
    <property type="match status" value="1"/>
</dbReference>
<dbReference type="Pfam" id="PF00583">
    <property type="entry name" value="Acetyltransf_1"/>
    <property type="match status" value="1"/>
</dbReference>
<reference evidence="2" key="1">
    <citation type="submission" date="2009-09" db="EMBL/GenBank/DDBJ databases">
        <authorList>
            <person name="Weinstock G."/>
            <person name="Sodergren E."/>
            <person name="Clifton S."/>
            <person name="Fulton L."/>
            <person name="Fulton B."/>
            <person name="Courtney L."/>
            <person name="Fronick C."/>
            <person name="Harrison M."/>
            <person name="Strong C."/>
            <person name="Farmer C."/>
            <person name="Delahaunty K."/>
            <person name="Markovic C."/>
            <person name="Hall O."/>
            <person name="Minx P."/>
            <person name="Tomlinson C."/>
            <person name="Mitreva M."/>
            <person name="Nelson J."/>
            <person name="Hou S."/>
            <person name="Wollam A."/>
            <person name="Pepin K.H."/>
            <person name="Johnson M."/>
            <person name="Bhonagiri V."/>
            <person name="Nash W.E."/>
            <person name="Warren W."/>
            <person name="Chinwalla A."/>
            <person name="Mardis E.R."/>
            <person name="Wilson R.K."/>
        </authorList>
    </citation>
    <scope>NUCLEOTIDE SEQUENCE [LARGE SCALE GENOMIC DNA]</scope>
    <source>
        <strain evidence="2">DSM 20544</strain>
    </source>
</reference>
<dbReference type="RefSeq" id="WP_005842789.1">
    <property type="nucleotide sequence ID" value="NZ_GG697143.2"/>
</dbReference>
<feature type="domain" description="N-acetyltransferase" evidence="1">
    <location>
        <begin position="2"/>
        <end position="162"/>
    </location>
</feature>
<evidence type="ECO:0000259" key="1">
    <source>
        <dbReference type="PROSITE" id="PS51186"/>
    </source>
</evidence>
<dbReference type="SUPFAM" id="SSF55729">
    <property type="entry name" value="Acyl-CoA N-acyltransferases (Nat)"/>
    <property type="match status" value="1"/>
</dbReference>
<evidence type="ECO:0000313" key="3">
    <source>
        <dbReference type="Proteomes" id="UP000003671"/>
    </source>
</evidence>
<dbReference type="STRING" id="500635.MITSMUL_05479"/>
<dbReference type="InterPro" id="IPR000182">
    <property type="entry name" value="GNAT_dom"/>
</dbReference>
<comment type="caution">
    <text evidence="2">The sequence shown here is derived from an EMBL/GenBank/DDBJ whole genome shotgun (WGS) entry which is preliminary data.</text>
</comment>
<dbReference type="HOGENOM" id="CLU_133322_0_0_9"/>
<keyword evidence="3" id="KW-1185">Reference proteome</keyword>
<evidence type="ECO:0000313" key="2">
    <source>
        <dbReference type="EMBL" id="EEX67953.1"/>
    </source>
</evidence>
<dbReference type="eggNOG" id="COG0456">
    <property type="taxonomic scope" value="Bacteria"/>
</dbReference>
<sequence length="162" mass="18505">MATYRELGEADLDAYYRILHEGYQTDKKYPLSFAAMTATREQERAWLMSNPTYGLFEDGELVSALSLRMPWGPNPGPEGVPHIGQVVTAPEHMHRGYASTLIGLILEEVLKQQLKVPFVTLGTATSHPWLRKMYEKLGFRAFREVQLPGKAHRTVYLRRDLD</sequence>
<dbReference type="PATRIC" id="fig|500635.8.peg.2085"/>
<accession>C9KQG2</accession>
<dbReference type="Gene3D" id="3.40.630.30">
    <property type="match status" value="1"/>
</dbReference>
<organism evidence="2 3">
    <name type="scientific">Mitsuokella multacida DSM 20544</name>
    <dbReference type="NCBI Taxonomy" id="500635"/>
    <lineage>
        <taxon>Bacteria</taxon>
        <taxon>Bacillati</taxon>
        <taxon>Bacillota</taxon>
        <taxon>Negativicutes</taxon>
        <taxon>Selenomonadales</taxon>
        <taxon>Selenomonadaceae</taxon>
        <taxon>Mitsuokella</taxon>
    </lineage>
</organism>
<name>C9KQG2_9FIRM</name>
<protein>
    <submittedName>
        <fullName evidence="2">Acetyltransferase, GNAT family</fullName>
    </submittedName>
</protein>
<dbReference type="GeneID" id="93482364"/>
<dbReference type="PROSITE" id="PS51186">
    <property type="entry name" value="GNAT"/>
    <property type="match status" value="1"/>
</dbReference>
<proteinExistence type="predicted"/>
<gene>
    <name evidence="2" type="ORF">MITSMUL_05479</name>
</gene>
<dbReference type="Proteomes" id="UP000003671">
    <property type="component" value="Unassembled WGS sequence"/>
</dbReference>